<name>A0ABY9G2B3_9PSED</name>
<proteinExistence type="predicted"/>
<evidence type="ECO:0000313" key="8">
    <source>
        <dbReference type="Proteomes" id="UP001236748"/>
    </source>
</evidence>
<feature type="transmembrane region" description="Helical" evidence="6">
    <location>
        <begin position="70"/>
        <end position="87"/>
    </location>
</feature>
<feature type="transmembrane region" description="Helical" evidence="6">
    <location>
        <begin position="351"/>
        <end position="368"/>
    </location>
</feature>
<feature type="transmembrane region" description="Helical" evidence="6">
    <location>
        <begin position="93"/>
        <end position="116"/>
    </location>
</feature>
<keyword evidence="8" id="KW-1185">Reference proteome</keyword>
<reference evidence="7 8" key="1">
    <citation type="submission" date="2023-02" db="EMBL/GenBank/DDBJ databases">
        <title>Evolution of Hrp T3SS in non-pathogenic Pseudomonas fluorescens.</title>
        <authorList>
            <person name="Liao K."/>
            <person name="Wei H."/>
            <person name="Gu Y."/>
        </authorList>
    </citation>
    <scope>NUCLEOTIDE SEQUENCE [LARGE SCALE GENOMIC DNA]</scope>
    <source>
        <strain evidence="7 8">FP2043</strain>
    </source>
</reference>
<keyword evidence="3 6" id="KW-0812">Transmembrane</keyword>
<dbReference type="Proteomes" id="UP001236748">
    <property type="component" value="Chromosome"/>
</dbReference>
<organism evidence="7 8">
    <name type="scientific">Pseudomonas lurida</name>
    <dbReference type="NCBI Taxonomy" id="244566"/>
    <lineage>
        <taxon>Bacteria</taxon>
        <taxon>Pseudomonadati</taxon>
        <taxon>Pseudomonadota</taxon>
        <taxon>Gammaproteobacteria</taxon>
        <taxon>Pseudomonadales</taxon>
        <taxon>Pseudomonadaceae</taxon>
        <taxon>Pseudomonas</taxon>
    </lineage>
</organism>
<feature type="transmembrane region" description="Helical" evidence="6">
    <location>
        <begin position="39"/>
        <end position="58"/>
    </location>
</feature>
<keyword evidence="2" id="KW-1003">Cell membrane</keyword>
<feature type="transmembrane region" description="Helical" evidence="6">
    <location>
        <begin position="160"/>
        <end position="179"/>
    </location>
</feature>
<dbReference type="Gene3D" id="1.20.1250.20">
    <property type="entry name" value="MFS general substrate transporter like domains"/>
    <property type="match status" value="1"/>
</dbReference>
<feature type="transmembrane region" description="Helical" evidence="6">
    <location>
        <begin position="374"/>
        <end position="395"/>
    </location>
</feature>
<sequence>MRASRELVVVQALSSLALWLDIFLIFTVPAYLWSISPPSVALLAFCLGAPMLLLGPIVGTLIDRLDVRKTLIFGVSLRIASTAALAYSPSFEIFLVLVILKGMSNLIYFPSITIAIRTLVNREEHKSFFSYTSLLDQVSKITVPLLAGLLTMVLPTKDGFFFSATAVLLTLPFLLSLCAKIDAKPAPASSKILPLYRDLLKGFSIFKSLPFQLRVGFLYSLLTSLALGIYDPHLAAFLAHEGYPPIVFSQIVSATAAGAVCAALLVKLKLKNLEDVLLRSYGLVVFCLALIMTALLVPLDIPNKKLLYPTVWFINGFGYELLIISSNILLQQLCPSETIGRVSTSFRSAQMLCIVIGPAIGTLLITTYGRHAPFTTAALATFFTALTSLAIYHYCYKKQVSRFD</sequence>
<accession>A0ABY9G2B3</accession>
<feature type="transmembrane region" description="Helical" evidence="6">
    <location>
        <begin position="211"/>
        <end position="230"/>
    </location>
</feature>
<evidence type="ECO:0000256" key="1">
    <source>
        <dbReference type="ARBA" id="ARBA00004651"/>
    </source>
</evidence>
<evidence type="ECO:0000256" key="5">
    <source>
        <dbReference type="ARBA" id="ARBA00023136"/>
    </source>
</evidence>
<evidence type="ECO:0000256" key="6">
    <source>
        <dbReference type="SAM" id="Phobius"/>
    </source>
</evidence>
<feature type="transmembrane region" description="Helical" evidence="6">
    <location>
        <begin position="7"/>
        <end position="33"/>
    </location>
</feature>
<dbReference type="EMBL" id="CP117450">
    <property type="protein sequence ID" value="WLH09732.1"/>
    <property type="molecule type" value="Genomic_DNA"/>
</dbReference>
<evidence type="ECO:0000313" key="7">
    <source>
        <dbReference type="EMBL" id="WLH09732.1"/>
    </source>
</evidence>
<dbReference type="SUPFAM" id="SSF103473">
    <property type="entry name" value="MFS general substrate transporter"/>
    <property type="match status" value="1"/>
</dbReference>
<feature type="transmembrane region" description="Helical" evidence="6">
    <location>
        <begin position="242"/>
        <end position="266"/>
    </location>
</feature>
<dbReference type="RefSeq" id="WP_305390691.1">
    <property type="nucleotide sequence ID" value="NZ_CP117450.1"/>
</dbReference>
<evidence type="ECO:0000256" key="2">
    <source>
        <dbReference type="ARBA" id="ARBA00022475"/>
    </source>
</evidence>
<dbReference type="PANTHER" id="PTHR23513:SF6">
    <property type="entry name" value="MAJOR FACILITATOR SUPERFAMILY ASSOCIATED DOMAIN-CONTAINING PROTEIN"/>
    <property type="match status" value="1"/>
</dbReference>
<feature type="transmembrane region" description="Helical" evidence="6">
    <location>
        <begin position="278"/>
        <end position="299"/>
    </location>
</feature>
<feature type="transmembrane region" description="Helical" evidence="6">
    <location>
        <begin position="128"/>
        <end position="154"/>
    </location>
</feature>
<evidence type="ECO:0000256" key="3">
    <source>
        <dbReference type="ARBA" id="ARBA00022692"/>
    </source>
</evidence>
<protein>
    <submittedName>
        <fullName evidence="7">MFS transporter</fullName>
    </submittedName>
</protein>
<evidence type="ECO:0000256" key="4">
    <source>
        <dbReference type="ARBA" id="ARBA00022989"/>
    </source>
</evidence>
<comment type="subcellular location">
    <subcellularLocation>
        <location evidence="1">Cell membrane</location>
        <topology evidence="1">Multi-pass membrane protein</topology>
    </subcellularLocation>
</comment>
<keyword evidence="5 6" id="KW-0472">Membrane</keyword>
<dbReference type="InterPro" id="IPR011701">
    <property type="entry name" value="MFS"/>
</dbReference>
<dbReference type="Pfam" id="PF07690">
    <property type="entry name" value="MFS_1"/>
    <property type="match status" value="1"/>
</dbReference>
<gene>
    <name evidence="7" type="ORF">PSH67_14000</name>
</gene>
<dbReference type="InterPro" id="IPR036259">
    <property type="entry name" value="MFS_trans_sf"/>
</dbReference>
<dbReference type="PANTHER" id="PTHR23513">
    <property type="entry name" value="INTEGRAL MEMBRANE EFFLUX PROTEIN-RELATED"/>
    <property type="match status" value="1"/>
</dbReference>
<feature type="transmembrane region" description="Helical" evidence="6">
    <location>
        <begin position="311"/>
        <end position="330"/>
    </location>
</feature>
<keyword evidence="4 6" id="KW-1133">Transmembrane helix</keyword>